<dbReference type="Pfam" id="PF04461">
    <property type="entry name" value="YajQ"/>
    <property type="match status" value="1"/>
</dbReference>
<dbReference type="InterPro" id="IPR035571">
    <property type="entry name" value="UPF0234-like_C"/>
</dbReference>
<evidence type="ECO:0000256" key="2">
    <source>
        <dbReference type="ARBA" id="ARBA00093450"/>
    </source>
</evidence>
<dbReference type="Gene3D" id="3.30.70.860">
    <property type="match status" value="1"/>
</dbReference>
<dbReference type="NCBIfam" id="NF003819">
    <property type="entry name" value="PRK05412.1"/>
    <property type="match status" value="1"/>
</dbReference>
<evidence type="ECO:0000313" key="3">
    <source>
        <dbReference type="EMBL" id="SVB82882.1"/>
    </source>
</evidence>
<dbReference type="PANTHER" id="PTHR30476">
    <property type="entry name" value="UPF0234 PROTEIN YAJQ"/>
    <property type="match status" value="1"/>
</dbReference>
<dbReference type="SUPFAM" id="SSF89963">
    <property type="entry name" value="YajQ-like"/>
    <property type="match status" value="2"/>
</dbReference>
<comment type="similarity">
    <text evidence="2">Belongs to the YajQ family.</text>
</comment>
<keyword evidence="1" id="KW-0547">Nucleotide-binding</keyword>
<proteinExistence type="inferred from homology"/>
<dbReference type="EMBL" id="UINC01059454">
    <property type="protein sequence ID" value="SVB82882.1"/>
    <property type="molecule type" value="Genomic_DNA"/>
</dbReference>
<accession>A0A382H6Q5</accession>
<dbReference type="Gene3D" id="3.30.70.990">
    <property type="entry name" value="YajQ-like, domain 2"/>
    <property type="match status" value="1"/>
</dbReference>
<dbReference type="HAMAP" id="MF_00632">
    <property type="entry name" value="UPF0234"/>
    <property type="match status" value="1"/>
</dbReference>
<protein>
    <submittedName>
        <fullName evidence="3">Uncharacterized protein</fullName>
    </submittedName>
</protein>
<name>A0A382H6Q5_9ZZZZ</name>
<evidence type="ECO:0000256" key="1">
    <source>
        <dbReference type="ARBA" id="ARBA00022741"/>
    </source>
</evidence>
<dbReference type="InterPro" id="IPR035570">
    <property type="entry name" value="UPF0234_N"/>
</dbReference>
<sequence>MPSFDVVSKINIQEIENSVNMVNRDIVNRFDFRGSNTKLTLNKKENNILIETNSEMRLNIVQDMLEKRAIGRSVSLKVFIFNNAEKASGMNIRQKVDLQQGISKDNAKNINKLIKDSKLKVQSQIQDEQIRVSAKKIDDLQKIISIIKKMEMDLPLQFVNMKK</sequence>
<dbReference type="AlphaFoldDB" id="A0A382H6Q5"/>
<organism evidence="3">
    <name type="scientific">marine metagenome</name>
    <dbReference type="NCBI Taxonomy" id="408172"/>
    <lineage>
        <taxon>unclassified sequences</taxon>
        <taxon>metagenomes</taxon>
        <taxon>ecological metagenomes</taxon>
    </lineage>
</organism>
<dbReference type="PANTHER" id="PTHR30476:SF0">
    <property type="entry name" value="UPF0234 PROTEIN YAJQ"/>
    <property type="match status" value="1"/>
</dbReference>
<reference evidence="3" key="1">
    <citation type="submission" date="2018-05" db="EMBL/GenBank/DDBJ databases">
        <authorList>
            <person name="Lanie J.A."/>
            <person name="Ng W.-L."/>
            <person name="Kazmierczak K.M."/>
            <person name="Andrzejewski T.M."/>
            <person name="Davidsen T.M."/>
            <person name="Wayne K.J."/>
            <person name="Tettelin H."/>
            <person name="Glass J.I."/>
            <person name="Rusch D."/>
            <person name="Podicherti R."/>
            <person name="Tsui H.-C.T."/>
            <person name="Winkler M.E."/>
        </authorList>
    </citation>
    <scope>NUCLEOTIDE SEQUENCE</scope>
</reference>
<dbReference type="InterPro" id="IPR007551">
    <property type="entry name" value="YajQ/Smlt4090-like"/>
</dbReference>
<gene>
    <name evidence="3" type="ORF">METZ01_LOCUS235736</name>
</gene>
<dbReference type="InterPro" id="IPR036183">
    <property type="entry name" value="YajQ-like_sf"/>
</dbReference>
<dbReference type="GO" id="GO:0000166">
    <property type="term" value="F:nucleotide binding"/>
    <property type="evidence" value="ECO:0007669"/>
    <property type="project" value="UniProtKB-KW"/>
</dbReference>
<dbReference type="CDD" id="cd11740">
    <property type="entry name" value="YajQ_like"/>
    <property type="match status" value="1"/>
</dbReference>
<dbReference type="GO" id="GO:0005829">
    <property type="term" value="C:cytosol"/>
    <property type="evidence" value="ECO:0007669"/>
    <property type="project" value="TreeGrafter"/>
</dbReference>